<dbReference type="Proteomes" id="UP000239649">
    <property type="component" value="Unassembled WGS sequence"/>
</dbReference>
<evidence type="ECO:0000313" key="9">
    <source>
        <dbReference type="EMBL" id="PSC74509.1"/>
    </source>
</evidence>
<comment type="caution">
    <text evidence="9">The sequence shown here is derived from an EMBL/GenBank/DDBJ whole genome shotgun (WGS) entry which is preliminary data.</text>
</comment>
<dbReference type="NCBIfam" id="TIGR00406">
    <property type="entry name" value="prmA"/>
    <property type="match status" value="1"/>
</dbReference>
<keyword evidence="2" id="KW-0963">Cytoplasm</keyword>
<dbReference type="HAMAP" id="MF_00735">
    <property type="entry name" value="Methyltr_PrmA"/>
    <property type="match status" value="1"/>
</dbReference>
<evidence type="ECO:0000256" key="6">
    <source>
        <dbReference type="ARBA" id="ARBA00037932"/>
    </source>
</evidence>
<dbReference type="STRING" id="554055.A0A2P6VK88"/>
<dbReference type="InterPro" id="IPR004498">
    <property type="entry name" value="Ribosomal_PrmA_MeTrfase"/>
</dbReference>
<keyword evidence="5" id="KW-0949">S-adenosyl-L-methionine</keyword>
<sequence length="423" mass="43782">MSVCTATLRGGLRAAAAARHARQLVLLARGMQHASQPGGARWQGASSSSGSSSGTFGSSGAVAGTWRSVVTSAVAYSSNAAAAGGGVAGEVCSLKCQLLDVPGPLAEEIAEVLLAYGAQSVAVEEFRVQGEEEQEIFADQHAELRVWDRCTVVAYFPPDEDGGGILASTAADFGLDACWRSVEEVRTQDWEQSIRDSYQPAQVAPGLWIVPVWAQPPEPAATNIILEPGLAFGTGDHPTTRLCLRWLQGLAAGGALAGARCMDYGAGSGVLAVAALLLGAAQAVGTDIDPLSIKSTRANAALNGVGDRLDAYKCAADLAAGEPLEAAGVPPEQRLFGVTVANILQGPLVGLAPRLAAYTAPGGLLGLSGVLQDQTPAVIQAYSPWFEAFQVATEDRWAVVTAVRRRDAPVGAEQQRRQREAGS</sequence>
<name>A0A2P6VK88_9CHLO</name>
<dbReference type="OrthoDB" id="419617at2759"/>
<evidence type="ECO:0000256" key="5">
    <source>
        <dbReference type="ARBA" id="ARBA00022691"/>
    </source>
</evidence>
<keyword evidence="4 9" id="KW-0808">Transferase</keyword>
<keyword evidence="3 9" id="KW-0489">Methyltransferase</keyword>
<dbReference type="GO" id="GO:0016279">
    <property type="term" value="F:protein-lysine N-methyltransferase activity"/>
    <property type="evidence" value="ECO:0007669"/>
    <property type="project" value="TreeGrafter"/>
</dbReference>
<dbReference type="PANTHER" id="PTHR43648">
    <property type="entry name" value="ELECTRON TRANSFER FLAVOPROTEIN BETA SUBUNIT LYSINE METHYLTRANSFERASE"/>
    <property type="match status" value="1"/>
</dbReference>
<evidence type="ECO:0000256" key="8">
    <source>
        <dbReference type="ARBA" id="ARBA00042266"/>
    </source>
</evidence>
<dbReference type="GO" id="GO:0032259">
    <property type="term" value="P:methylation"/>
    <property type="evidence" value="ECO:0007669"/>
    <property type="project" value="UniProtKB-KW"/>
</dbReference>
<evidence type="ECO:0000256" key="7">
    <source>
        <dbReference type="ARBA" id="ARBA00041867"/>
    </source>
</evidence>
<evidence type="ECO:0000313" key="10">
    <source>
        <dbReference type="Proteomes" id="UP000239649"/>
    </source>
</evidence>
<reference evidence="9 10" key="1">
    <citation type="journal article" date="2018" name="Plant J.">
        <title>Genome sequences of Chlorella sorokiniana UTEX 1602 and Micractinium conductrix SAG 241.80: implications to maltose excretion by a green alga.</title>
        <authorList>
            <person name="Arriola M.B."/>
            <person name="Velmurugan N."/>
            <person name="Zhang Y."/>
            <person name="Plunkett M.H."/>
            <person name="Hondzo H."/>
            <person name="Barney B.M."/>
        </authorList>
    </citation>
    <scope>NUCLEOTIDE SEQUENCE [LARGE SCALE GENOMIC DNA]</scope>
    <source>
        <strain evidence="9 10">SAG 241.80</strain>
    </source>
</reference>
<evidence type="ECO:0000256" key="1">
    <source>
        <dbReference type="ARBA" id="ARBA00009741"/>
    </source>
</evidence>
<dbReference type="AlphaFoldDB" id="A0A2P6VK88"/>
<dbReference type="SUPFAM" id="SSF53335">
    <property type="entry name" value="S-adenosyl-L-methionine-dependent methyltransferases"/>
    <property type="match status" value="1"/>
</dbReference>
<comment type="similarity">
    <text evidence="1">Belongs to the methyltransferase superfamily. PrmA family.</text>
</comment>
<proteinExistence type="inferred from homology"/>
<gene>
    <name evidence="9" type="ORF">C2E20_2486</name>
</gene>
<dbReference type="PANTHER" id="PTHR43648:SF1">
    <property type="entry name" value="ELECTRON TRANSFER FLAVOPROTEIN BETA SUBUNIT LYSINE METHYLTRANSFERASE"/>
    <property type="match status" value="1"/>
</dbReference>
<dbReference type="Pfam" id="PF06325">
    <property type="entry name" value="PrmA"/>
    <property type="match status" value="1"/>
</dbReference>
<dbReference type="EMBL" id="LHPF02000004">
    <property type="protein sequence ID" value="PSC74509.1"/>
    <property type="molecule type" value="Genomic_DNA"/>
</dbReference>
<organism evidence="9 10">
    <name type="scientific">Micractinium conductrix</name>
    <dbReference type="NCBI Taxonomy" id="554055"/>
    <lineage>
        <taxon>Eukaryota</taxon>
        <taxon>Viridiplantae</taxon>
        <taxon>Chlorophyta</taxon>
        <taxon>core chlorophytes</taxon>
        <taxon>Trebouxiophyceae</taxon>
        <taxon>Chlorellales</taxon>
        <taxon>Chlorellaceae</taxon>
        <taxon>Chlorella clade</taxon>
        <taxon>Micractinium</taxon>
    </lineage>
</organism>
<dbReference type="InterPro" id="IPR050078">
    <property type="entry name" value="Ribosomal_L11_MeTrfase_PrmA"/>
</dbReference>
<accession>A0A2P6VK88</accession>
<comment type="similarity">
    <text evidence="6">Belongs to the methyltransferase superfamily. ETFBKMT family.</text>
</comment>
<dbReference type="Gene3D" id="3.40.50.150">
    <property type="entry name" value="Vaccinia Virus protein VP39"/>
    <property type="match status" value="1"/>
</dbReference>
<evidence type="ECO:0000256" key="4">
    <source>
        <dbReference type="ARBA" id="ARBA00022679"/>
    </source>
</evidence>
<evidence type="ECO:0000256" key="2">
    <source>
        <dbReference type="ARBA" id="ARBA00022490"/>
    </source>
</evidence>
<dbReference type="EMBL" id="LHPF02000004">
    <property type="protein sequence ID" value="PSC74510.1"/>
    <property type="molecule type" value="Genomic_DNA"/>
</dbReference>
<reference evidence="9" key="2">
    <citation type="submission" date="2018-02" db="EMBL/GenBank/DDBJ databases">
        <authorList>
            <person name="Cohen D.B."/>
            <person name="Kent A.D."/>
        </authorList>
    </citation>
    <scope>NUCLEOTIDE SEQUENCE</scope>
    <source>
        <strain evidence="9">SAG 241.80</strain>
    </source>
</reference>
<protein>
    <recommendedName>
        <fullName evidence="8">ETFB lysine methyltransferase</fullName>
    </recommendedName>
    <alternativeName>
        <fullName evidence="7">Protein N-lysine methyltransferase METTL20</fullName>
    </alternativeName>
</protein>
<keyword evidence="10" id="KW-1185">Reference proteome</keyword>
<dbReference type="InterPro" id="IPR029063">
    <property type="entry name" value="SAM-dependent_MTases_sf"/>
</dbReference>
<evidence type="ECO:0000256" key="3">
    <source>
        <dbReference type="ARBA" id="ARBA00022603"/>
    </source>
</evidence>